<accession>A0A929KVJ1</accession>
<evidence type="ECO:0000313" key="4">
    <source>
        <dbReference type="EMBL" id="MBE9662381.1"/>
    </source>
</evidence>
<feature type="domain" description="MobA-like NTP transferase" evidence="3">
    <location>
        <begin position="5"/>
        <end position="148"/>
    </location>
</feature>
<keyword evidence="5" id="KW-1185">Reference proteome</keyword>
<dbReference type="InterPro" id="IPR025877">
    <property type="entry name" value="MobA-like_NTP_Trfase"/>
</dbReference>
<evidence type="ECO:0000256" key="1">
    <source>
        <dbReference type="ARBA" id="ARBA00022679"/>
    </source>
</evidence>
<gene>
    <name evidence="4" type="ORF">IRJ16_10840</name>
</gene>
<proteinExistence type="predicted"/>
<evidence type="ECO:0000313" key="5">
    <source>
        <dbReference type="Proteomes" id="UP000622475"/>
    </source>
</evidence>
<dbReference type="PANTHER" id="PTHR43584:SF8">
    <property type="entry name" value="N-ACETYLMURAMATE ALPHA-1-PHOSPHATE URIDYLYLTRANSFERASE"/>
    <property type="match status" value="1"/>
</dbReference>
<evidence type="ECO:0000259" key="3">
    <source>
        <dbReference type="Pfam" id="PF12804"/>
    </source>
</evidence>
<comment type="caution">
    <text evidence="4">The sequence shown here is derived from an EMBL/GenBank/DDBJ whole genome shotgun (WGS) entry which is preliminary data.</text>
</comment>
<dbReference type="SUPFAM" id="SSF53448">
    <property type="entry name" value="Nucleotide-diphospho-sugar transferases"/>
    <property type="match status" value="1"/>
</dbReference>
<dbReference type="AlphaFoldDB" id="A0A929KVJ1"/>
<reference evidence="4" key="1">
    <citation type="submission" date="2020-10" db="EMBL/GenBank/DDBJ databases">
        <title>Mucilaginibacter mali sp. nov., isolated from rhizosphere soil of apple orchard.</title>
        <authorList>
            <person name="Lee J.-S."/>
            <person name="Kim H.S."/>
            <person name="Kim J.-S."/>
        </authorList>
    </citation>
    <scope>NUCLEOTIDE SEQUENCE</scope>
    <source>
        <strain evidence="4">KCTC 22746</strain>
    </source>
</reference>
<keyword evidence="2" id="KW-0548">Nucleotidyltransferase</keyword>
<dbReference type="InterPro" id="IPR029044">
    <property type="entry name" value="Nucleotide-diphossugar_trans"/>
</dbReference>
<dbReference type="InterPro" id="IPR050065">
    <property type="entry name" value="GlmU-like"/>
</dbReference>
<dbReference type="PANTHER" id="PTHR43584">
    <property type="entry name" value="NUCLEOTIDYL TRANSFERASE"/>
    <property type="match status" value="1"/>
</dbReference>
<organism evidence="4 5">
    <name type="scientific">Mucilaginibacter myungsuensis</name>
    <dbReference type="NCBI Taxonomy" id="649104"/>
    <lineage>
        <taxon>Bacteria</taxon>
        <taxon>Pseudomonadati</taxon>
        <taxon>Bacteroidota</taxon>
        <taxon>Sphingobacteriia</taxon>
        <taxon>Sphingobacteriales</taxon>
        <taxon>Sphingobacteriaceae</taxon>
        <taxon>Mucilaginibacter</taxon>
    </lineage>
</organism>
<dbReference type="Proteomes" id="UP000622475">
    <property type="component" value="Unassembled WGS sequence"/>
</dbReference>
<dbReference type="Gene3D" id="3.90.550.10">
    <property type="entry name" value="Spore Coat Polysaccharide Biosynthesis Protein SpsA, Chain A"/>
    <property type="match status" value="1"/>
</dbReference>
<protein>
    <submittedName>
        <fullName evidence="4">NTP transferase domain-containing protein</fullName>
    </submittedName>
</protein>
<dbReference type="GO" id="GO:0016779">
    <property type="term" value="F:nucleotidyltransferase activity"/>
    <property type="evidence" value="ECO:0007669"/>
    <property type="project" value="UniProtKB-KW"/>
</dbReference>
<keyword evidence="1 4" id="KW-0808">Transferase</keyword>
<name>A0A929KVJ1_9SPHI</name>
<dbReference type="RefSeq" id="WP_194111551.1">
    <property type="nucleotide sequence ID" value="NZ_JADFFL010000003.1"/>
</dbReference>
<dbReference type="Pfam" id="PF12804">
    <property type="entry name" value="NTP_transf_3"/>
    <property type="match status" value="1"/>
</dbReference>
<dbReference type="EMBL" id="JADFFL010000003">
    <property type="protein sequence ID" value="MBE9662381.1"/>
    <property type="molecule type" value="Genomic_DNA"/>
</dbReference>
<evidence type="ECO:0000256" key="2">
    <source>
        <dbReference type="ARBA" id="ARBA00022695"/>
    </source>
</evidence>
<sequence>MQVVIPMTGEGARFKAAGYQTLKPMITVGGKPIIEYVIDMFPGADSYIFICREDHDQEYNFSTYFPSISPKAKVVTVSEPYLKLGPVYAALQAKHLINDNEPVMLSYCDYFMDWDFNDFTQEVERSGVDGSIVCYQGFHPHLLHEGNVYAGCRVNDQLELLEIKEKFSFEQDKTLGQHSVGAYYFRLGSLMKQYFKATMDYGEALNGEYYISLVYPLLLADGLKVGVYNKVPHFCQWGTPQDLEEFLYWQSIFKEHNYA</sequence>